<evidence type="ECO:0000256" key="3">
    <source>
        <dbReference type="ARBA" id="ARBA00022475"/>
    </source>
</evidence>
<feature type="transmembrane region" description="Helical" evidence="7">
    <location>
        <begin position="175"/>
        <end position="192"/>
    </location>
</feature>
<dbReference type="InterPro" id="IPR036259">
    <property type="entry name" value="MFS_trans_sf"/>
</dbReference>
<feature type="transmembrane region" description="Helical" evidence="7">
    <location>
        <begin position="222"/>
        <end position="246"/>
    </location>
</feature>
<dbReference type="PROSITE" id="PS50850">
    <property type="entry name" value="MFS"/>
    <property type="match status" value="1"/>
</dbReference>
<feature type="domain" description="Major facilitator superfamily (MFS) profile" evidence="8">
    <location>
        <begin position="176"/>
        <end position="428"/>
    </location>
</feature>
<feature type="transmembrane region" description="Helical" evidence="7">
    <location>
        <begin position="373"/>
        <end position="395"/>
    </location>
</feature>
<sequence length="428" mass="44732">MSPTFASLSVRNYRVYATGGIVSNTGTWMGRTAQDWVVLTMLTDHSATALGIVTGLQFLPMLALAPWAGSVIDRVPKRTLLMVSQAMLGLAALVGGVLVVTGAAQLWHFYLIALATGLATAFDNPARQSFVSEMVPMDRLANAVALNSASFNLGRLAGPGVAGLVIAAVGSGPALLLNAASFGAVIVALTLMRTSELSPAPRATGRGGVREGLRYVRGRPDIMLVLLLVFVLGTFGLNFQMTIALMATEVFDRGAQGYGLLGTILAVGSLSAALYSARRNQPRLRVLLASLTGFTVAATAAALAPTYWTFAIALAACGGTALSATTTANAMVQMRSDPSMRGRVMALYMALFVGGKPLGAPIIGVIGDVLGPRWTVGVGAIAVGITLAAVARWMVRHENVRVSYSHSRRPHLRVTRPAPEAMAEVASR</sequence>
<gene>
    <name evidence="9" type="ORF">V1351_01655</name>
</gene>
<comment type="subcellular location">
    <subcellularLocation>
        <location evidence="1">Cell membrane</location>
        <topology evidence="1">Multi-pass membrane protein</topology>
    </subcellularLocation>
</comment>
<evidence type="ECO:0000259" key="8">
    <source>
        <dbReference type="PROSITE" id="PS50850"/>
    </source>
</evidence>
<dbReference type="PANTHER" id="PTHR23513:SF11">
    <property type="entry name" value="STAPHYLOFERRIN A TRANSPORTER"/>
    <property type="match status" value="1"/>
</dbReference>
<dbReference type="CDD" id="cd06173">
    <property type="entry name" value="MFS_MefA_like"/>
    <property type="match status" value="1"/>
</dbReference>
<dbReference type="Pfam" id="PF05977">
    <property type="entry name" value="MFS_3"/>
    <property type="match status" value="1"/>
</dbReference>
<dbReference type="PANTHER" id="PTHR23513">
    <property type="entry name" value="INTEGRAL MEMBRANE EFFLUX PROTEIN-RELATED"/>
    <property type="match status" value="1"/>
</dbReference>
<keyword evidence="3" id="KW-1003">Cell membrane</keyword>
<feature type="transmembrane region" description="Helical" evidence="7">
    <location>
        <begin position="258"/>
        <end position="277"/>
    </location>
</feature>
<keyword evidence="6 7" id="KW-0472">Membrane</keyword>
<keyword evidence="2" id="KW-0813">Transport</keyword>
<organism evidence="9 10">
    <name type="scientific">Janibacter alittae</name>
    <dbReference type="NCBI Taxonomy" id="3115209"/>
    <lineage>
        <taxon>Bacteria</taxon>
        <taxon>Bacillati</taxon>
        <taxon>Actinomycetota</taxon>
        <taxon>Actinomycetes</taxon>
        <taxon>Micrococcales</taxon>
        <taxon>Intrasporangiaceae</taxon>
        <taxon>Janibacter</taxon>
    </lineage>
</organism>
<feature type="transmembrane region" description="Helical" evidence="7">
    <location>
        <begin position="310"/>
        <end position="332"/>
    </location>
</feature>
<evidence type="ECO:0000313" key="10">
    <source>
        <dbReference type="Proteomes" id="UP001382727"/>
    </source>
</evidence>
<proteinExistence type="predicted"/>
<dbReference type="Proteomes" id="UP001382727">
    <property type="component" value="Chromosome"/>
</dbReference>
<dbReference type="SUPFAM" id="SSF103473">
    <property type="entry name" value="MFS general substrate transporter"/>
    <property type="match status" value="1"/>
</dbReference>
<keyword evidence="10" id="KW-1185">Reference proteome</keyword>
<evidence type="ECO:0000256" key="1">
    <source>
        <dbReference type="ARBA" id="ARBA00004651"/>
    </source>
</evidence>
<name>A0ABZ2MIB4_9MICO</name>
<accession>A0ABZ2MIB4</accession>
<feature type="transmembrane region" description="Helical" evidence="7">
    <location>
        <begin position="284"/>
        <end position="304"/>
    </location>
</feature>
<evidence type="ECO:0000313" key="9">
    <source>
        <dbReference type="EMBL" id="WXB76791.1"/>
    </source>
</evidence>
<protein>
    <submittedName>
        <fullName evidence="9">MFS transporter</fullName>
    </submittedName>
</protein>
<keyword evidence="5 7" id="KW-1133">Transmembrane helix</keyword>
<feature type="transmembrane region" description="Helical" evidence="7">
    <location>
        <begin position="344"/>
        <end position="367"/>
    </location>
</feature>
<feature type="transmembrane region" description="Helical" evidence="7">
    <location>
        <begin position="47"/>
        <end position="68"/>
    </location>
</feature>
<evidence type="ECO:0000256" key="5">
    <source>
        <dbReference type="ARBA" id="ARBA00022989"/>
    </source>
</evidence>
<dbReference type="RefSeq" id="WP_338750114.1">
    <property type="nucleotide sequence ID" value="NZ_CP144913.1"/>
</dbReference>
<evidence type="ECO:0000256" key="7">
    <source>
        <dbReference type="SAM" id="Phobius"/>
    </source>
</evidence>
<evidence type="ECO:0000256" key="6">
    <source>
        <dbReference type="ARBA" id="ARBA00023136"/>
    </source>
</evidence>
<dbReference type="Gene3D" id="1.20.1250.20">
    <property type="entry name" value="MFS general substrate transporter like domains"/>
    <property type="match status" value="2"/>
</dbReference>
<evidence type="ECO:0000256" key="2">
    <source>
        <dbReference type="ARBA" id="ARBA00022448"/>
    </source>
</evidence>
<evidence type="ECO:0000256" key="4">
    <source>
        <dbReference type="ARBA" id="ARBA00022692"/>
    </source>
</evidence>
<reference evidence="9 10" key="1">
    <citation type="submission" date="2024-02" db="EMBL/GenBank/DDBJ databases">
        <title>Janibacter sp. nov., isolated from gut of marine sandworm.</title>
        <authorList>
            <person name="Kim B."/>
            <person name="Jun M.O."/>
            <person name="Shin N.-R."/>
        </authorList>
    </citation>
    <scope>NUCLEOTIDE SEQUENCE [LARGE SCALE GENOMIC DNA]</scope>
    <source>
        <strain evidence="9 10">A1S7</strain>
    </source>
</reference>
<dbReference type="EMBL" id="CP144913">
    <property type="protein sequence ID" value="WXB76791.1"/>
    <property type="molecule type" value="Genomic_DNA"/>
</dbReference>
<keyword evidence="4 7" id="KW-0812">Transmembrane</keyword>
<dbReference type="InterPro" id="IPR020846">
    <property type="entry name" value="MFS_dom"/>
</dbReference>
<dbReference type="InterPro" id="IPR010290">
    <property type="entry name" value="TM_effector"/>
</dbReference>